<organism evidence="1 2">
    <name type="scientific">Gigaspora rosea</name>
    <dbReference type="NCBI Taxonomy" id="44941"/>
    <lineage>
        <taxon>Eukaryota</taxon>
        <taxon>Fungi</taxon>
        <taxon>Fungi incertae sedis</taxon>
        <taxon>Mucoromycota</taxon>
        <taxon>Glomeromycotina</taxon>
        <taxon>Glomeromycetes</taxon>
        <taxon>Diversisporales</taxon>
        <taxon>Gigasporaceae</taxon>
        <taxon>Gigaspora</taxon>
    </lineage>
</organism>
<reference evidence="1 2" key="1">
    <citation type="submission" date="2018-06" db="EMBL/GenBank/DDBJ databases">
        <title>Comparative genomics reveals the genomic features of Rhizophagus irregularis, R. cerebriforme, R. diaphanum and Gigaspora rosea, and their symbiotic lifestyle signature.</title>
        <authorList>
            <person name="Morin E."/>
            <person name="San Clemente H."/>
            <person name="Chen E.C.H."/>
            <person name="De La Providencia I."/>
            <person name="Hainaut M."/>
            <person name="Kuo A."/>
            <person name="Kohler A."/>
            <person name="Murat C."/>
            <person name="Tang N."/>
            <person name="Roy S."/>
            <person name="Loubradou J."/>
            <person name="Henrissat B."/>
            <person name="Grigoriev I.V."/>
            <person name="Corradi N."/>
            <person name="Roux C."/>
            <person name="Martin F.M."/>
        </authorList>
    </citation>
    <scope>NUCLEOTIDE SEQUENCE [LARGE SCALE GENOMIC DNA]</scope>
    <source>
        <strain evidence="1 2">DAOM 194757</strain>
    </source>
</reference>
<accession>A0A397VVN2</accession>
<dbReference type="EMBL" id="QKWP01000129">
    <property type="protein sequence ID" value="RIB26640.1"/>
    <property type="molecule type" value="Genomic_DNA"/>
</dbReference>
<dbReference type="AlphaFoldDB" id="A0A397VVN2"/>
<comment type="caution">
    <text evidence="1">The sequence shown here is derived from an EMBL/GenBank/DDBJ whole genome shotgun (WGS) entry which is preliminary data.</text>
</comment>
<protein>
    <submittedName>
        <fullName evidence="1">Uncharacterized protein</fullName>
    </submittedName>
</protein>
<gene>
    <name evidence="1" type="ORF">C2G38_2162877</name>
</gene>
<proteinExistence type="predicted"/>
<dbReference type="Proteomes" id="UP000266673">
    <property type="component" value="Unassembled WGS sequence"/>
</dbReference>
<keyword evidence="2" id="KW-1185">Reference proteome</keyword>
<evidence type="ECO:0000313" key="2">
    <source>
        <dbReference type="Proteomes" id="UP000266673"/>
    </source>
</evidence>
<name>A0A397VVN2_9GLOM</name>
<evidence type="ECO:0000313" key="1">
    <source>
        <dbReference type="EMBL" id="RIB26640.1"/>
    </source>
</evidence>
<sequence>MDELDIGLRLGHELNAGIDELDIETVEVETWASGFIMDELDELGIGMFGDLKITIVSTSFGFMRSDLVPVRLRDGRLGTRTIQIDVYRSWLRNKYWLCVMEISTRKHLSSGY</sequence>